<dbReference type="GO" id="GO:0005886">
    <property type="term" value="C:plasma membrane"/>
    <property type="evidence" value="ECO:0007669"/>
    <property type="project" value="UniProtKB-SubCell"/>
</dbReference>
<dbReference type="InterPro" id="IPR029044">
    <property type="entry name" value="Nucleotide-diphossugar_trans"/>
</dbReference>
<dbReference type="InterPro" id="IPR051612">
    <property type="entry name" value="Teichoic_Acid_Biosynth"/>
</dbReference>
<sequence length="1160" mass="136290">MGLPKLSIVVPIYNVEGYLEECLDSLLEQEYGNYEVIMIDDGSQDNSSDIMFQYADKYTDFHAYKKPNGGLGQARNFGYEFVTGDYVTFVDSDDIIPNGSYKMMMNTILQTDSDFIIGNVVRFNSTKEFPSVLHKKVFSENKLKTHITESPELLYDTTAWNKIYKVSFWEEHKFQFPEAMLYEDIPVTIPAHFKAKSVDVLTSIVYKWRARDAGDQSITQQRTDINNLTDRLKALGMVDQHFSENNIDGLVKEEKDYKYLSIDLLVYLNQLDKADDEYINTYLKSVSEYLENVDMSVFKKLKVIDRLKYQLVKNNEKQELLQLLEFQKTELKNSRPIKKGNVYVADYPYIEKLPMELRVLEEEFEAINKVESVSWDGNCLEVKGYAYIKNLNVKKKSDAEIKVFISDEQGSVKIPVEDITIHKRTDITVKRGIAISSKIPLKRAFNYNWSGFEIKINFADIVKSYELTSDKYYIFYSIKNDGIERTVRLGQPVAGLRTKPKYRVFDENIVYPKYNAAWDIRLEVNQTKSTVKKIYRNKKHLIFEGNTSFSFENSKLLLVNYELRKSIIKPLQQIDDTNAFKTSIEVSKLSKIKDRGEWFGHIVENGNKNPLTLMPVQFNEISSIGVNEIEIDHSPAGNLLVRVDKFSPKVESLKIVDNRAELSIKVANNFYLGVDRRNVEHNLIIEKMNGHEETSVKMSKSETNKGHTLLYFEFPLYQNNVSMFESGRWQLKLKTNGEKNLENRIEFKKENMDSVRTIFQDYKYVMYRSKKGNLLRLKVEPEWKWIERGPRRQEIIKKVLYPLMRLLPLKKKAVVFESYWGKNFECNPRAVYEYIDEHKKDYKTVWFLRDHHTNIPGNAETVRINSLKYYYYLATAKHFVNNVNFPDFYEKRKDVTEIQTMHGTPLKTLGLDAPGEVIGEVQKEKFLRRCHRWDYLSVPSNYVSEIAKSAYDFNNDFLKVGYPRNDKLFRDNNKESINKIKEKMGIPLGKKVIVYVPTWRTKGKFRMPIDLNQLKQHFGDEYIFIVKLHHFSKKGFSLSEYEGFAYDYSHYGDIRDMYLIADILITDYSSVMFDYSLLNKPMLFYTYDYDNYKNKLRGMYVDFEEEAPGPLIENTETLVKEIQDIDMFSEKYQERITRFKEKYNQFDDGRASEKIVNQLF</sequence>
<dbReference type="InterPro" id="IPR043149">
    <property type="entry name" value="TagF_N"/>
</dbReference>
<dbReference type="GO" id="GO:0019350">
    <property type="term" value="P:teichoic acid biosynthetic process"/>
    <property type="evidence" value="ECO:0007669"/>
    <property type="project" value="UniProtKB-KW"/>
</dbReference>
<dbReference type="SUPFAM" id="SSF53448">
    <property type="entry name" value="Nucleotide-diphospho-sugar transferases"/>
    <property type="match status" value="1"/>
</dbReference>
<keyword evidence="3" id="KW-1003">Cell membrane</keyword>
<dbReference type="PANTHER" id="PTHR37316:SF3">
    <property type="entry name" value="TEICHOIC ACID GLYCEROL-PHOSPHATE TRANSFERASE"/>
    <property type="match status" value="1"/>
</dbReference>
<dbReference type="GO" id="GO:0047355">
    <property type="term" value="F:CDP-glycerol glycerophosphotransferase activity"/>
    <property type="evidence" value="ECO:0007669"/>
    <property type="project" value="InterPro"/>
</dbReference>
<protein>
    <recommendedName>
        <fullName evidence="7">Glycosyltransferase 2-like domain-containing protein</fullName>
    </recommendedName>
</protein>
<dbReference type="InterPro" id="IPR001173">
    <property type="entry name" value="Glyco_trans_2-like"/>
</dbReference>
<dbReference type="Gene3D" id="3.40.50.11820">
    <property type="match status" value="1"/>
</dbReference>
<accession>A0A1C4GHY7</accession>
<dbReference type="SUPFAM" id="SSF53756">
    <property type="entry name" value="UDP-Glycosyltransferase/glycogen phosphorylase"/>
    <property type="match status" value="1"/>
</dbReference>
<evidence type="ECO:0000256" key="6">
    <source>
        <dbReference type="ARBA" id="ARBA00023136"/>
    </source>
</evidence>
<dbReference type="Pfam" id="PF00535">
    <property type="entry name" value="Glycos_transf_2"/>
    <property type="match status" value="1"/>
</dbReference>
<dbReference type="Gene3D" id="3.40.50.12580">
    <property type="match status" value="1"/>
</dbReference>
<reference evidence="9" key="1">
    <citation type="submission" date="2016-08" db="EMBL/GenBank/DDBJ databases">
        <authorList>
            <person name="Loux V."/>
            <person name="Rue O."/>
        </authorList>
    </citation>
    <scope>NUCLEOTIDE SEQUENCE [LARGE SCALE GENOMIC DNA]</scope>
    <source>
        <strain evidence="9">INRA Bc05-F1</strain>
    </source>
</reference>
<dbReference type="PANTHER" id="PTHR37316">
    <property type="entry name" value="TEICHOIC ACID GLYCEROL-PHOSPHATE PRIMASE"/>
    <property type="match status" value="1"/>
</dbReference>
<dbReference type="InterPro" id="IPR007554">
    <property type="entry name" value="Glycerophosphate_synth"/>
</dbReference>
<keyword evidence="6" id="KW-0472">Membrane</keyword>
<name>A0A1C4GHY7_9BACI</name>
<gene>
    <name evidence="8" type="ORF">BC05F1_06006</name>
</gene>
<dbReference type="Pfam" id="PF04464">
    <property type="entry name" value="Glyphos_transf"/>
    <property type="match status" value="1"/>
</dbReference>
<evidence type="ECO:0000256" key="2">
    <source>
        <dbReference type="ARBA" id="ARBA00010488"/>
    </source>
</evidence>
<dbReference type="InterPro" id="IPR043148">
    <property type="entry name" value="TagF_C"/>
</dbReference>
<dbReference type="AlphaFoldDB" id="A0A1C4GHY7"/>
<evidence type="ECO:0000256" key="1">
    <source>
        <dbReference type="ARBA" id="ARBA00004202"/>
    </source>
</evidence>
<evidence type="ECO:0000313" key="9">
    <source>
        <dbReference type="Proteomes" id="UP000196052"/>
    </source>
</evidence>
<dbReference type="CDD" id="cd00761">
    <property type="entry name" value="Glyco_tranf_GTA_type"/>
    <property type="match status" value="1"/>
</dbReference>
<dbReference type="Proteomes" id="UP000196052">
    <property type="component" value="Unassembled WGS sequence"/>
</dbReference>
<evidence type="ECO:0000313" key="8">
    <source>
        <dbReference type="EMBL" id="SCC67371.1"/>
    </source>
</evidence>
<feature type="domain" description="Glycosyltransferase 2-like" evidence="7">
    <location>
        <begin position="7"/>
        <end position="136"/>
    </location>
</feature>
<dbReference type="RefSeq" id="WP_179196660.1">
    <property type="nucleotide sequence ID" value="NZ_FMBE01000017.1"/>
</dbReference>
<dbReference type="Gene3D" id="3.90.550.10">
    <property type="entry name" value="Spore Coat Polysaccharide Biosynthesis Protein SpsA, Chain A"/>
    <property type="match status" value="1"/>
</dbReference>
<keyword evidence="5" id="KW-0777">Teichoic acid biosynthesis</keyword>
<keyword evidence="4" id="KW-0808">Transferase</keyword>
<evidence type="ECO:0000256" key="3">
    <source>
        <dbReference type="ARBA" id="ARBA00022475"/>
    </source>
</evidence>
<comment type="similarity">
    <text evidence="2">Belongs to the CDP-glycerol glycerophosphotransferase family.</text>
</comment>
<organism evidence="8 9">
    <name type="scientific">Bacillus wiedmannii</name>
    <dbReference type="NCBI Taxonomy" id="1890302"/>
    <lineage>
        <taxon>Bacteria</taxon>
        <taxon>Bacillati</taxon>
        <taxon>Bacillota</taxon>
        <taxon>Bacilli</taxon>
        <taxon>Bacillales</taxon>
        <taxon>Bacillaceae</taxon>
        <taxon>Bacillus</taxon>
        <taxon>Bacillus cereus group</taxon>
    </lineage>
</organism>
<dbReference type="EMBL" id="FMBE01000017">
    <property type="protein sequence ID" value="SCC67371.1"/>
    <property type="molecule type" value="Genomic_DNA"/>
</dbReference>
<comment type="subcellular location">
    <subcellularLocation>
        <location evidence="1">Cell membrane</location>
        <topology evidence="1">Peripheral membrane protein</topology>
    </subcellularLocation>
</comment>
<proteinExistence type="inferred from homology"/>
<evidence type="ECO:0000259" key="7">
    <source>
        <dbReference type="Pfam" id="PF00535"/>
    </source>
</evidence>
<evidence type="ECO:0000256" key="4">
    <source>
        <dbReference type="ARBA" id="ARBA00022679"/>
    </source>
</evidence>
<evidence type="ECO:0000256" key="5">
    <source>
        <dbReference type="ARBA" id="ARBA00022944"/>
    </source>
</evidence>